<name>A0A0R1HNY0_9LACO</name>
<evidence type="ECO:0000313" key="2">
    <source>
        <dbReference type="Proteomes" id="UP000050911"/>
    </source>
</evidence>
<dbReference type="Proteomes" id="UP000050911">
    <property type="component" value="Unassembled WGS sequence"/>
</dbReference>
<evidence type="ECO:0000313" key="1">
    <source>
        <dbReference type="EMBL" id="KRK48136.1"/>
    </source>
</evidence>
<proteinExistence type="predicted"/>
<sequence>MKVGQLIGLTMLLTKAAETYEKPEYCLTIAQHEERENELGIALSQVRQTLEVISDLAMDVDDLAGHMISAGEVKTSKEEV</sequence>
<dbReference type="RefSeq" id="WP_279403970.1">
    <property type="nucleotide sequence ID" value="NZ_BBFK01000006.1"/>
</dbReference>
<dbReference type="AlphaFoldDB" id="A0A0R1HNY0"/>
<accession>A0A0R1HNY0</accession>
<keyword evidence="2" id="KW-1185">Reference proteome</keyword>
<protein>
    <submittedName>
        <fullName evidence="1">Uncharacterized protein</fullName>
    </submittedName>
</protein>
<gene>
    <name evidence="1" type="ORF">FC96_GL001868</name>
</gene>
<dbReference type="PATRIC" id="fig|1302272.5.peg.1896"/>
<organism evidence="1 2">
    <name type="scientific">Secundilactobacillus kimchicus JCM 15530</name>
    <dbReference type="NCBI Taxonomy" id="1302272"/>
    <lineage>
        <taxon>Bacteria</taxon>
        <taxon>Bacillati</taxon>
        <taxon>Bacillota</taxon>
        <taxon>Bacilli</taxon>
        <taxon>Lactobacillales</taxon>
        <taxon>Lactobacillaceae</taxon>
        <taxon>Secundilactobacillus</taxon>
    </lineage>
</organism>
<comment type="caution">
    <text evidence="1">The sequence shown here is derived from an EMBL/GenBank/DDBJ whole genome shotgun (WGS) entry which is preliminary data.</text>
</comment>
<dbReference type="STRING" id="1302272.FC96_GL001868"/>
<reference evidence="1 2" key="1">
    <citation type="journal article" date="2015" name="Genome Announc.">
        <title>Expanding the biotechnology potential of lactobacilli through comparative genomics of 213 strains and associated genera.</title>
        <authorList>
            <person name="Sun Z."/>
            <person name="Harris H.M."/>
            <person name="McCann A."/>
            <person name="Guo C."/>
            <person name="Argimon S."/>
            <person name="Zhang W."/>
            <person name="Yang X."/>
            <person name="Jeffery I.B."/>
            <person name="Cooney J.C."/>
            <person name="Kagawa T.F."/>
            <person name="Liu W."/>
            <person name="Song Y."/>
            <person name="Salvetti E."/>
            <person name="Wrobel A."/>
            <person name="Rasinkangas P."/>
            <person name="Parkhill J."/>
            <person name="Rea M.C."/>
            <person name="O'Sullivan O."/>
            <person name="Ritari J."/>
            <person name="Douillard F.P."/>
            <person name="Paul Ross R."/>
            <person name="Yang R."/>
            <person name="Briner A.E."/>
            <person name="Felis G.E."/>
            <person name="de Vos W.M."/>
            <person name="Barrangou R."/>
            <person name="Klaenhammer T.R."/>
            <person name="Caufield P.W."/>
            <person name="Cui Y."/>
            <person name="Zhang H."/>
            <person name="O'Toole P.W."/>
        </authorList>
    </citation>
    <scope>NUCLEOTIDE SEQUENCE [LARGE SCALE GENOMIC DNA]</scope>
    <source>
        <strain evidence="1 2">JCM 15530</strain>
    </source>
</reference>
<dbReference type="EMBL" id="AZCX01000004">
    <property type="protein sequence ID" value="KRK48136.1"/>
    <property type="molecule type" value="Genomic_DNA"/>
</dbReference>